<dbReference type="EMBL" id="JAVDWO010000023">
    <property type="protein sequence ID" value="MDR7194868.1"/>
    <property type="molecule type" value="Genomic_DNA"/>
</dbReference>
<name>A0ABU1Y1H6_9GAMM</name>
<keyword evidence="1" id="KW-0732">Signal</keyword>
<feature type="signal peptide" evidence="1">
    <location>
        <begin position="1"/>
        <end position="24"/>
    </location>
</feature>
<dbReference type="PROSITE" id="PS51257">
    <property type="entry name" value="PROKAR_LIPOPROTEIN"/>
    <property type="match status" value="1"/>
</dbReference>
<evidence type="ECO:0008006" key="4">
    <source>
        <dbReference type="Google" id="ProtNLM"/>
    </source>
</evidence>
<dbReference type="Proteomes" id="UP001256588">
    <property type="component" value="Unassembled WGS sequence"/>
</dbReference>
<evidence type="ECO:0000256" key="1">
    <source>
        <dbReference type="SAM" id="SignalP"/>
    </source>
</evidence>
<evidence type="ECO:0000313" key="2">
    <source>
        <dbReference type="EMBL" id="MDR7194868.1"/>
    </source>
</evidence>
<dbReference type="RefSeq" id="WP_310238750.1">
    <property type="nucleotide sequence ID" value="NZ_JAVDWO010000023.1"/>
</dbReference>
<sequence>MTHIPQRFYSIVAATFAAMLIAACSPTPTPDLNEIKLLRSAASDEPIVYGMAPLDGSPEVVDGCIRFRAHGGESYALVFPHNYSLGEEHRKVVVRDASGEPALTVSGDTQIGGSVLSKESAEKMIPRESLALCPGPFFLVKPDRE</sequence>
<comment type="caution">
    <text evidence="2">The sequence shown here is derived from an EMBL/GenBank/DDBJ whole genome shotgun (WGS) entry which is preliminary data.</text>
</comment>
<gene>
    <name evidence="2" type="ORF">J2W68_003622</name>
</gene>
<evidence type="ECO:0000313" key="3">
    <source>
        <dbReference type="Proteomes" id="UP001256588"/>
    </source>
</evidence>
<reference evidence="2 3" key="1">
    <citation type="submission" date="2023-07" db="EMBL/GenBank/DDBJ databases">
        <title>Sorghum-associated microbial communities from plants grown in Nebraska, USA.</title>
        <authorList>
            <person name="Schachtman D."/>
        </authorList>
    </citation>
    <scope>NUCLEOTIDE SEQUENCE [LARGE SCALE GENOMIC DNA]</scope>
    <source>
        <strain evidence="2 3">4099</strain>
    </source>
</reference>
<proteinExistence type="predicted"/>
<accession>A0ABU1Y1H6</accession>
<feature type="chain" id="PRO_5045920502" description="DUF2846 domain-containing protein" evidence="1">
    <location>
        <begin position="25"/>
        <end position="145"/>
    </location>
</feature>
<keyword evidence="3" id="KW-1185">Reference proteome</keyword>
<protein>
    <recommendedName>
        <fullName evidence="4">DUF2846 domain-containing protein</fullName>
    </recommendedName>
</protein>
<organism evidence="2 3">
    <name type="scientific">Luteimonas terrae</name>
    <dbReference type="NCBI Taxonomy" id="1530191"/>
    <lineage>
        <taxon>Bacteria</taxon>
        <taxon>Pseudomonadati</taxon>
        <taxon>Pseudomonadota</taxon>
        <taxon>Gammaproteobacteria</taxon>
        <taxon>Lysobacterales</taxon>
        <taxon>Lysobacteraceae</taxon>
        <taxon>Luteimonas</taxon>
    </lineage>
</organism>